<dbReference type="Proteomes" id="UP000077242">
    <property type="component" value="Unassembled WGS sequence"/>
</dbReference>
<reference evidence="6" key="1">
    <citation type="submission" date="2016-02" db="EMBL/GenBank/DDBJ databases">
        <title>Dietzia cinnamea strain CD11_5 genome sequencing and assembly.</title>
        <authorList>
            <person name="Kaur G."/>
            <person name="Nair G.R."/>
            <person name="Mayilraj S."/>
        </authorList>
    </citation>
    <scope>NUCLEOTIDE SEQUENCE [LARGE SCALE GENOMIC DNA]</scope>
    <source>
        <strain evidence="6">CD10_2</strain>
    </source>
</reference>
<dbReference type="PANTHER" id="PTHR30146">
    <property type="entry name" value="LACI-RELATED TRANSCRIPTIONAL REPRESSOR"/>
    <property type="match status" value="1"/>
</dbReference>
<comment type="caution">
    <text evidence="5">The sequence shown here is derived from an EMBL/GenBank/DDBJ whole genome shotgun (WGS) entry which is preliminary data.</text>
</comment>
<dbReference type="EMBL" id="LSTU01000003">
    <property type="protein sequence ID" value="OAH57071.1"/>
    <property type="molecule type" value="Genomic_DNA"/>
</dbReference>
<evidence type="ECO:0000259" key="4">
    <source>
        <dbReference type="PROSITE" id="PS50932"/>
    </source>
</evidence>
<dbReference type="SMART" id="SM00354">
    <property type="entry name" value="HTH_LACI"/>
    <property type="match status" value="1"/>
</dbReference>
<keyword evidence="3" id="KW-0804">Transcription</keyword>
<evidence type="ECO:0000256" key="3">
    <source>
        <dbReference type="ARBA" id="ARBA00023163"/>
    </source>
</evidence>
<evidence type="ECO:0000313" key="5">
    <source>
        <dbReference type="EMBL" id="OAH57071.1"/>
    </source>
</evidence>
<dbReference type="CDD" id="cd06273">
    <property type="entry name" value="PBP1_LacI-like"/>
    <property type="match status" value="1"/>
</dbReference>
<organism evidence="5 6">
    <name type="scientific">Pseudomonas monteilii</name>
    <dbReference type="NCBI Taxonomy" id="76759"/>
    <lineage>
        <taxon>Bacteria</taxon>
        <taxon>Pseudomonadati</taxon>
        <taxon>Pseudomonadota</taxon>
        <taxon>Gammaproteobacteria</taxon>
        <taxon>Pseudomonadales</taxon>
        <taxon>Pseudomonadaceae</taxon>
        <taxon>Pseudomonas</taxon>
    </lineage>
</organism>
<dbReference type="Gene3D" id="3.40.50.2300">
    <property type="match status" value="2"/>
</dbReference>
<dbReference type="GO" id="GO:0003700">
    <property type="term" value="F:DNA-binding transcription factor activity"/>
    <property type="evidence" value="ECO:0007669"/>
    <property type="project" value="TreeGrafter"/>
</dbReference>
<protein>
    <submittedName>
        <fullName evidence="5">LacI family transcriptional regulator</fullName>
    </submittedName>
</protein>
<dbReference type="CDD" id="cd01392">
    <property type="entry name" value="HTH_LacI"/>
    <property type="match status" value="1"/>
</dbReference>
<dbReference type="Pfam" id="PF00356">
    <property type="entry name" value="LacI"/>
    <property type="match status" value="1"/>
</dbReference>
<dbReference type="Pfam" id="PF13377">
    <property type="entry name" value="Peripla_BP_3"/>
    <property type="match status" value="1"/>
</dbReference>
<gene>
    <name evidence="5" type="ORF">AYJ70_18380</name>
</gene>
<dbReference type="InterPro" id="IPR046335">
    <property type="entry name" value="LacI/GalR-like_sensor"/>
</dbReference>
<keyword evidence="2" id="KW-0238">DNA-binding</keyword>
<evidence type="ECO:0000256" key="1">
    <source>
        <dbReference type="ARBA" id="ARBA00023015"/>
    </source>
</evidence>
<dbReference type="Gene3D" id="1.10.260.40">
    <property type="entry name" value="lambda repressor-like DNA-binding domains"/>
    <property type="match status" value="1"/>
</dbReference>
<dbReference type="AlphaFoldDB" id="A0AAP7KIH6"/>
<dbReference type="GO" id="GO:0000976">
    <property type="term" value="F:transcription cis-regulatory region binding"/>
    <property type="evidence" value="ECO:0007669"/>
    <property type="project" value="TreeGrafter"/>
</dbReference>
<dbReference type="PROSITE" id="PS50932">
    <property type="entry name" value="HTH_LACI_2"/>
    <property type="match status" value="1"/>
</dbReference>
<keyword evidence="1" id="KW-0805">Transcription regulation</keyword>
<sequence>MKSNDKPKLKDVAELAGVSIGSASRALAVPHLVKPATLAKVTAAVQKLGYVRDGAARALASRRTHSIGAIFPTFHNPAFSEAVQALQQRLTELGYHLIISSHEYDQGQELVSVRNMIERGIEGLLLVGTEHTSEVYDALSASQCPFILMWSLDGVHPHPCVGFSNEEGGRMVAKHLISLGHTDIAMIGGEMAHNERAQYRFKGIIGALQEEGLTFNSDRLAEQPFSIEGGRAGLRMVMELEPRPTAVVCSTDVAAMGAIAEARSLGIKVPSELSITGFDDIDFASISVPALTTVHVPSTKIGISSANNIVALIEGRQLARRERVQIELIVRDSTASKHID</sequence>
<evidence type="ECO:0000313" key="6">
    <source>
        <dbReference type="Proteomes" id="UP000077242"/>
    </source>
</evidence>
<accession>A0AAP7KIH6</accession>
<proteinExistence type="predicted"/>
<dbReference type="InterPro" id="IPR028082">
    <property type="entry name" value="Peripla_BP_I"/>
</dbReference>
<dbReference type="PANTHER" id="PTHR30146:SF138">
    <property type="entry name" value="TRANSCRIPTIONAL REGULATORY PROTEIN"/>
    <property type="match status" value="1"/>
</dbReference>
<feature type="domain" description="HTH lacI-type" evidence="4">
    <location>
        <begin position="7"/>
        <end position="61"/>
    </location>
</feature>
<dbReference type="SUPFAM" id="SSF47413">
    <property type="entry name" value="lambda repressor-like DNA-binding domains"/>
    <property type="match status" value="1"/>
</dbReference>
<evidence type="ECO:0000256" key="2">
    <source>
        <dbReference type="ARBA" id="ARBA00023125"/>
    </source>
</evidence>
<dbReference type="SUPFAM" id="SSF53822">
    <property type="entry name" value="Periplasmic binding protein-like I"/>
    <property type="match status" value="1"/>
</dbReference>
<name>A0AAP7KIH6_9PSED</name>
<dbReference type="InterPro" id="IPR000843">
    <property type="entry name" value="HTH_LacI"/>
</dbReference>
<dbReference type="RefSeq" id="WP_063977217.1">
    <property type="nucleotide sequence ID" value="NZ_LSTU01000003.1"/>
</dbReference>
<dbReference type="InterPro" id="IPR010982">
    <property type="entry name" value="Lambda_DNA-bd_dom_sf"/>
</dbReference>